<accession>A0ABQ7XRG6</accession>
<feature type="chain" id="PRO_5046498420" evidence="1">
    <location>
        <begin position="19"/>
        <end position="136"/>
    </location>
</feature>
<comment type="caution">
    <text evidence="2">The sequence shown here is derived from an EMBL/GenBank/DDBJ whole genome shotgun (WGS) entry which is preliminary data.</text>
</comment>
<evidence type="ECO:0000313" key="3">
    <source>
        <dbReference type="Proteomes" id="UP000824890"/>
    </source>
</evidence>
<organism evidence="2 3">
    <name type="scientific">Brassica napus</name>
    <name type="common">Rape</name>
    <dbReference type="NCBI Taxonomy" id="3708"/>
    <lineage>
        <taxon>Eukaryota</taxon>
        <taxon>Viridiplantae</taxon>
        <taxon>Streptophyta</taxon>
        <taxon>Embryophyta</taxon>
        <taxon>Tracheophyta</taxon>
        <taxon>Spermatophyta</taxon>
        <taxon>Magnoliopsida</taxon>
        <taxon>eudicotyledons</taxon>
        <taxon>Gunneridae</taxon>
        <taxon>Pentapetalae</taxon>
        <taxon>rosids</taxon>
        <taxon>malvids</taxon>
        <taxon>Brassicales</taxon>
        <taxon>Brassicaceae</taxon>
        <taxon>Brassiceae</taxon>
        <taxon>Brassica</taxon>
    </lineage>
</organism>
<proteinExistence type="predicted"/>
<keyword evidence="3" id="KW-1185">Reference proteome</keyword>
<dbReference type="EMBL" id="JAGKQM010000019">
    <property type="protein sequence ID" value="KAH0857877.1"/>
    <property type="molecule type" value="Genomic_DNA"/>
</dbReference>
<evidence type="ECO:0000256" key="1">
    <source>
        <dbReference type="SAM" id="SignalP"/>
    </source>
</evidence>
<name>A0ABQ7XRG6_BRANA</name>
<gene>
    <name evidence="2" type="ORF">HID58_086138</name>
</gene>
<reference evidence="2 3" key="1">
    <citation type="submission" date="2021-05" db="EMBL/GenBank/DDBJ databases">
        <title>Genome Assembly of Synthetic Allotetraploid Brassica napus Reveals Homoeologous Exchanges between Subgenomes.</title>
        <authorList>
            <person name="Davis J.T."/>
        </authorList>
    </citation>
    <scope>NUCLEOTIDE SEQUENCE [LARGE SCALE GENOMIC DNA]</scope>
    <source>
        <strain evidence="3">cv. Da-Ae</strain>
        <tissue evidence="2">Seedling</tissue>
    </source>
</reference>
<protein>
    <submittedName>
        <fullName evidence="2">Uncharacterized protein</fullName>
    </submittedName>
</protein>
<sequence length="136" mass="15340">MIRLFSHVILLMPATVMSTVSTPSGTTVSRRKVEHYVALSNVGYFHTNKRFDDVELCGDHFSRYFPSSPILMVKFCILCTQLEALSNGKNRRHVMQLSVKDDSNNWKMVGADVGNKLFSKEPSANVILLHYISSES</sequence>
<feature type="signal peptide" evidence="1">
    <location>
        <begin position="1"/>
        <end position="18"/>
    </location>
</feature>
<evidence type="ECO:0000313" key="2">
    <source>
        <dbReference type="EMBL" id="KAH0857877.1"/>
    </source>
</evidence>
<dbReference type="Proteomes" id="UP000824890">
    <property type="component" value="Unassembled WGS sequence"/>
</dbReference>
<keyword evidence="1" id="KW-0732">Signal</keyword>